<protein>
    <submittedName>
        <fullName evidence="3">Transporter substrate-binding domain-containing protein</fullName>
    </submittedName>
</protein>
<feature type="chain" id="PRO_5045841619" evidence="1">
    <location>
        <begin position="20"/>
        <end position="283"/>
    </location>
</feature>
<accession>A0ABT8F4C1</accession>
<evidence type="ECO:0000256" key="1">
    <source>
        <dbReference type="SAM" id="SignalP"/>
    </source>
</evidence>
<evidence type="ECO:0000313" key="4">
    <source>
        <dbReference type="Proteomes" id="UP001168552"/>
    </source>
</evidence>
<dbReference type="SMART" id="SM00062">
    <property type="entry name" value="PBPb"/>
    <property type="match status" value="1"/>
</dbReference>
<dbReference type="SUPFAM" id="SSF53850">
    <property type="entry name" value="Periplasmic binding protein-like II"/>
    <property type="match status" value="1"/>
</dbReference>
<evidence type="ECO:0000259" key="2">
    <source>
        <dbReference type="SMART" id="SM00062"/>
    </source>
</evidence>
<dbReference type="RefSeq" id="WP_320003601.1">
    <property type="nucleotide sequence ID" value="NZ_JAUHJS010000003.1"/>
</dbReference>
<dbReference type="EMBL" id="JAUHJS010000003">
    <property type="protein sequence ID" value="MDN4165071.1"/>
    <property type="molecule type" value="Genomic_DNA"/>
</dbReference>
<feature type="domain" description="Solute-binding protein family 3/N-terminal" evidence="2">
    <location>
        <begin position="54"/>
        <end position="274"/>
    </location>
</feature>
<sequence>MKSILLILFLLFQSFNLIAQSYSGSTYQEASSKKSGEIVFLHMPSPYISEKQNNIRKGICSDIMNEFIQYVEKTKGIKLNVKHVDAEDNFPKFIKTVRESNGGVFGLGDVTITNERKTFLNFSPSYLDNFPVLVTNSTYDRFQNEAILFKKYEFKTAYTTKGTLHERRVLDLIAKYQLKTTVTYVPSSIEIIDFIEKDPSSFGLVDAIFYLDAVKKKMKISPQQIEKKESEEYGIIMPKNSDWATVMKDFFEHNGGFKNSSNYRKILSDNFGPAGAGLFKKGK</sequence>
<gene>
    <name evidence="3" type="ORF">QWY31_06130</name>
</gene>
<evidence type="ECO:0000313" key="3">
    <source>
        <dbReference type="EMBL" id="MDN4165071.1"/>
    </source>
</evidence>
<keyword evidence="1" id="KW-0732">Signal</keyword>
<dbReference type="InterPro" id="IPR001638">
    <property type="entry name" value="Solute-binding_3/MltF_N"/>
</dbReference>
<organism evidence="3 4">
    <name type="scientific">Shiella aurantiaca</name>
    <dbReference type="NCBI Taxonomy" id="3058365"/>
    <lineage>
        <taxon>Bacteria</taxon>
        <taxon>Pseudomonadati</taxon>
        <taxon>Bacteroidota</taxon>
        <taxon>Cytophagia</taxon>
        <taxon>Cytophagales</taxon>
        <taxon>Shiellaceae</taxon>
        <taxon>Shiella</taxon>
    </lineage>
</organism>
<dbReference type="Gene3D" id="3.40.190.10">
    <property type="entry name" value="Periplasmic binding protein-like II"/>
    <property type="match status" value="2"/>
</dbReference>
<keyword evidence="4" id="KW-1185">Reference proteome</keyword>
<name>A0ABT8F4C1_9BACT</name>
<proteinExistence type="predicted"/>
<comment type="caution">
    <text evidence="3">The sequence shown here is derived from an EMBL/GenBank/DDBJ whole genome shotgun (WGS) entry which is preliminary data.</text>
</comment>
<dbReference type="Proteomes" id="UP001168552">
    <property type="component" value="Unassembled WGS sequence"/>
</dbReference>
<feature type="signal peptide" evidence="1">
    <location>
        <begin position="1"/>
        <end position="19"/>
    </location>
</feature>
<reference evidence="3" key="1">
    <citation type="submission" date="2023-06" db="EMBL/GenBank/DDBJ databases">
        <title>Cytophagales bacterium Strain LB-30, isolated from soil.</title>
        <authorList>
            <person name="Liu B."/>
        </authorList>
    </citation>
    <scope>NUCLEOTIDE SEQUENCE</scope>
    <source>
        <strain evidence="3">LB-30</strain>
    </source>
</reference>